<dbReference type="CDD" id="cd09272">
    <property type="entry name" value="RNase_HI_RT_Ty1"/>
    <property type="match status" value="1"/>
</dbReference>
<dbReference type="Proteomes" id="UP001234989">
    <property type="component" value="Chromosome 2"/>
</dbReference>
<keyword evidence="2" id="KW-1185">Reference proteome</keyword>
<sequence length="162" mass="18481">MSILTGYIDVDWAGSPFDRRSTSGYSILVGGNLVSWKSKKQSLVARCSAEAEYRATVVATCELVWIKQLLRELKFGETSHMELVCDNQTTLHITSNLVFHERTKLIEIDCHFVREKLFSGDIVTTFVKSSEQLADIFTESLTDPRINYICNKLRTYDLYALD</sequence>
<dbReference type="PANTHER" id="PTHR11439">
    <property type="entry name" value="GAG-POL-RELATED RETROTRANSPOSON"/>
    <property type="match status" value="1"/>
</dbReference>
<proteinExistence type="predicted"/>
<protein>
    <submittedName>
        <fullName evidence="1">Uncharacterized protein</fullName>
    </submittedName>
</protein>
<gene>
    <name evidence="1" type="ORF">MTR67_006884</name>
</gene>
<dbReference type="PANTHER" id="PTHR11439:SF484">
    <property type="entry name" value="REVERSE TRANSCRIPTASE TY1_COPIA-TYPE DOMAIN-CONTAINING PROTEIN"/>
    <property type="match status" value="1"/>
</dbReference>
<dbReference type="AlphaFoldDB" id="A0AAF0PYN2"/>
<accession>A0AAF0PYN2</accession>
<evidence type="ECO:0000313" key="2">
    <source>
        <dbReference type="Proteomes" id="UP001234989"/>
    </source>
</evidence>
<name>A0AAF0PYN2_SOLVR</name>
<evidence type="ECO:0000313" key="1">
    <source>
        <dbReference type="EMBL" id="WMV13499.1"/>
    </source>
</evidence>
<dbReference type="EMBL" id="CP133613">
    <property type="protein sequence ID" value="WMV13499.1"/>
    <property type="molecule type" value="Genomic_DNA"/>
</dbReference>
<organism evidence="1 2">
    <name type="scientific">Solanum verrucosum</name>
    <dbReference type="NCBI Taxonomy" id="315347"/>
    <lineage>
        <taxon>Eukaryota</taxon>
        <taxon>Viridiplantae</taxon>
        <taxon>Streptophyta</taxon>
        <taxon>Embryophyta</taxon>
        <taxon>Tracheophyta</taxon>
        <taxon>Spermatophyta</taxon>
        <taxon>Magnoliopsida</taxon>
        <taxon>eudicotyledons</taxon>
        <taxon>Gunneridae</taxon>
        <taxon>Pentapetalae</taxon>
        <taxon>asterids</taxon>
        <taxon>lamiids</taxon>
        <taxon>Solanales</taxon>
        <taxon>Solanaceae</taxon>
        <taxon>Solanoideae</taxon>
        <taxon>Solaneae</taxon>
        <taxon>Solanum</taxon>
    </lineage>
</organism>
<reference evidence="1" key="1">
    <citation type="submission" date="2023-08" db="EMBL/GenBank/DDBJ databases">
        <title>A de novo genome assembly of Solanum verrucosum Schlechtendal, a Mexican diploid species geographically isolated from the other diploid A-genome species in potato relatives.</title>
        <authorList>
            <person name="Hosaka K."/>
        </authorList>
    </citation>
    <scope>NUCLEOTIDE SEQUENCE</scope>
    <source>
        <tissue evidence="1">Young leaves</tissue>
    </source>
</reference>